<evidence type="ECO:0000313" key="2">
    <source>
        <dbReference type="EnsemblPlants" id="OMERI02G03100.1"/>
    </source>
</evidence>
<feature type="region of interest" description="Disordered" evidence="1">
    <location>
        <begin position="2445"/>
        <end position="2468"/>
    </location>
</feature>
<feature type="region of interest" description="Disordered" evidence="1">
    <location>
        <begin position="1607"/>
        <end position="1665"/>
    </location>
</feature>
<feature type="region of interest" description="Disordered" evidence="1">
    <location>
        <begin position="3010"/>
        <end position="3095"/>
    </location>
</feature>
<feature type="compositionally biased region" description="Low complexity" evidence="1">
    <location>
        <begin position="2457"/>
        <end position="2466"/>
    </location>
</feature>
<feature type="region of interest" description="Disordered" evidence="1">
    <location>
        <begin position="588"/>
        <end position="628"/>
    </location>
</feature>
<feature type="region of interest" description="Disordered" evidence="1">
    <location>
        <begin position="510"/>
        <end position="575"/>
    </location>
</feature>
<feature type="region of interest" description="Disordered" evidence="1">
    <location>
        <begin position="2369"/>
        <end position="2392"/>
    </location>
</feature>
<feature type="compositionally biased region" description="Basic and acidic residues" evidence="1">
    <location>
        <begin position="3184"/>
        <end position="3197"/>
    </location>
</feature>
<feature type="compositionally biased region" description="Polar residues" evidence="1">
    <location>
        <begin position="1712"/>
        <end position="1755"/>
    </location>
</feature>
<feature type="compositionally biased region" description="Basic and acidic residues" evidence="1">
    <location>
        <begin position="762"/>
        <end position="771"/>
    </location>
</feature>
<feature type="compositionally biased region" description="Acidic residues" evidence="1">
    <location>
        <begin position="980"/>
        <end position="993"/>
    </location>
</feature>
<feature type="compositionally biased region" description="Basic and acidic residues" evidence="1">
    <location>
        <begin position="3149"/>
        <end position="3158"/>
    </location>
</feature>
<feature type="region of interest" description="Disordered" evidence="1">
    <location>
        <begin position="1399"/>
        <end position="1521"/>
    </location>
</feature>
<accession>A0A0E0CEZ3</accession>
<reference evidence="2" key="1">
    <citation type="submission" date="2015-04" db="UniProtKB">
        <authorList>
            <consortium name="EnsemblPlants"/>
        </authorList>
    </citation>
    <scope>IDENTIFICATION</scope>
</reference>
<feature type="compositionally biased region" description="Basic and acidic residues" evidence="1">
    <location>
        <begin position="84"/>
        <end position="100"/>
    </location>
</feature>
<feature type="compositionally biased region" description="Polar residues" evidence="1">
    <location>
        <begin position="1270"/>
        <end position="1283"/>
    </location>
</feature>
<dbReference type="HOGENOM" id="CLU_225368_0_0_1"/>
<feature type="region of interest" description="Disordered" evidence="1">
    <location>
        <begin position="3143"/>
        <end position="3237"/>
    </location>
</feature>
<reference evidence="2" key="2">
    <citation type="submission" date="2018-05" db="EMBL/GenBank/DDBJ databases">
        <title>OmerRS3 (Oryza meridionalis Reference Sequence Version 3).</title>
        <authorList>
            <person name="Zhang J."/>
            <person name="Kudrna D."/>
            <person name="Lee S."/>
            <person name="Talag J."/>
            <person name="Welchert J."/>
            <person name="Wing R.A."/>
        </authorList>
    </citation>
    <scope>NUCLEOTIDE SEQUENCE [LARGE SCALE GENOMIC DNA]</scope>
    <source>
        <strain evidence="2">cv. OR44</strain>
    </source>
</reference>
<feature type="compositionally biased region" description="Basic and acidic residues" evidence="1">
    <location>
        <begin position="1763"/>
        <end position="1772"/>
    </location>
</feature>
<feature type="compositionally biased region" description="Basic and acidic residues" evidence="1">
    <location>
        <begin position="294"/>
        <end position="311"/>
    </location>
</feature>
<keyword evidence="3" id="KW-1185">Reference proteome</keyword>
<feature type="compositionally biased region" description="Basic residues" evidence="1">
    <location>
        <begin position="3211"/>
        <end position="3223"/>
    </location>
</feature>
<feature type="compositionally biased region" description="Basic and acidic residues" evidence="1">
    <location>
        <begin position="709"/>
        <end position="719"/>
    </location>
</feature>
<feature type="compositionally biased region" description="Polar residues" evidence="1">
    <location>
        <begin position="792"/>
        <end position="804"/>
    </location>
</feature>
<feature type="compositionally biased region" description="Basic and acidic residues" evidence="1">
    <location>
        <begin position="1101"/>
        <end position="1125"/>
    </location>
</feature>
<sequence>MATEEAREATDGQEVQVEAATDLQAQLDSKLSSIKEIKGEAQTMDSTEGILKIPEDEVLVEAPSETKIPSEHSLNGMASSLNGHVDKEENISNEQPHEINQESQEQVETSSDGTSTYPSNKSNEEEMTDSLSHGESASEDTTILKCENAEAKDHGQQDVEGHVTNDTMVQEEICKTDDAIEQTVDAQDLDSSKESKETQPAIMTDIPADEVLAEVPAGIQSPLEPNVGDSDTVPGNKETDDPAKEDDTAYLDHKESFPEDKVIAEHADEEVKAEDQQSKQADDMDAEVLQEEIPESKESDLPETEQAKEVSIEALNQEPALETNDSLSVKAEETCHQSNVATCGEKTPEDDATTREPTVDTKEEQNQGSVEEMKDAEAVDTEETVQQSSVAFDEAIQDHAATTNPSSDIQSIEPEETKGPSDVKAEEVSSQSNVAFAEDAVQDKVIPSEPPEEIQSVMELEQEETKEADEASNETNPAIFSDLNQEDGTVASEPLETELAEEAAAFSNLDQEGGIADSESQVADLEEAKEIEATETEEITHQPPAAVSTELPKEDNSTTSEPHIQHSLEQDSIEVKDTEAAEIQEISQERTIATSKEDAVEDDGTAEGPTCVSQEVQDVESAEVKDTEPDNVVEASDVVTVDDEGQENNVLTSENIVELQLQGLESEEIKSPEPIETEAGFNTSHAAPSNDPVGVNTTACETQDTESAAEIKETKDTKTESIPQESNISVSEESNPEDSITASETISNTQELTIAGSIEASEDNKDTKTGESTDQSNEVFAGEAAQGDNIPESVSTADTQSMQELESEEMKKPELVDLSGTFHQKDDAISQKQNQEDNPTTCETNVIGSTEVSSVEASEDQAISHQSNITQCEEQATEESITESEPKILEIESVQDMEDTEATEPELVSEQNIVSTSEESVPEENATTEEPAFHDREIQNDGAELTEQHDGVKAEELPNQSSGAIVEETAQEVDLLAGEPIDDVQEKDLEPEEISNTVDGETGEASHQTHAAVEDNWTGEVESSVEASEDQAIAHQSNITQCEEQATEESQTESEPQILEMESVQDIKDTEATESETISQKNIVPTSEESVPEENATAKEPAFDDREIQNDGAELTKEHDGVKDEEIPEQSSGAIVEETAQEANLLASEPTDDVQVKELEPEEISNTVDGETEEASCQTHEVEMTESSEQMKDTEPPVPEPESSEEMRDTAPTVPEPTLQDSRVASVEEIETHDNATFEQNVGYQQLQEQESVEFKETEALEPQGVIPSHNVSSSEEFNPQETVTKEEPGSDTQAEESSVVIEDTEDVNNSAALSEKVAPKEHILATETTVDTPPVQEPELEERQNIESVEAEDNIAASDLPGEEMDTEAIGTESVPHESITTGVKELNEDAKSNVALAEEADSEEHILETEVTLDKSSAQESELEEMKNTEPAEQEHNITETGLPEEEMKDNESMETETIPHDSNTESIKELSEDDTITASALDVDTQQVPGRESVEDMKCTDTTEHPGETPESMVSTSDELTQTGEITTVMETTFDTQQAQSFTDQETKLSNFSNPEEEVQENDLLKSEPETDESTTAGIKELNEDVKSNVALAEEAASEEHIIETEVTVDKSSAQEPELEEIKNTEPAEQEHNITETGLPEEEMKDNEAMETETVPHDSNIESIKELREDDIITASALDVDTQQVPEQESVEDMKCTDTTEHPGETPESIMSTSDELTQTGEITTVKATTFDTQQAQSFTDQETELSSSSNPEEAVQESDLVKSEKETDVQQEQELDSTEETKGTEDYQQNGVSAFEESVTEVEPNVDDKRVQENKSAVEVKENEDTETEEISKQINFTTSENEAQESREQEVDQLFYVQPVQQLELTTDSKDNELVEAEETSSQSNIVTRENPTAEDRVENEIDPSVDIDQGHELELVEEIKDIDAIEAEETSHTGQAVSSAEEFSESNLSAVELTHGIQQVNYSEAMEEMKGTVDTCDEEICYQQTGTSEDPSPTDNGKSLQDYHVESNEENLGNGIGDVISVHENIEDNIHESAELKDSQGNSLVYFIQDETSELGEKTQISANRTEENDDHISTEDTEETSNNINLVKEGPNEHGSSQTSNAQDNKQLHDVGLQTQVCERSVDIGQQDEDVKNVNLDQQQKEDEEIEKQKEELQTDEQKHDDKRADVIIDTQVESIDALEAEQTDSVVTEMLNDEVTQHESGDSIPRTTDAMVENITEIKEETEEENGPNSGGTLEVSAKNYNEDVHEDTEKDAVVEKTSSSKHDEIAGEIRNEEAEPCLASSLERDLQADSDLSNDQMLENNPIAVPQNDEYRLYGEEEGYTNKVNVDMHAIQESDKVIEDTEEKQGMQNEDNVVHHDESLVTTQKEETSQVHTDEQYSAETKMDDTAISYAEMTHENTSTEPREVEDTKEKKGFNDFTEFVVETSKQDDAGQDFGIHHQVEDEKSAETENNSAEAEAVQPKLDIAIAETNNVNNLSTTNPLPEHETENASDINQNRQYQEATNADAIDNIESGRVEKMETSYTATTEVVTLSEDICDKASGADGVLPDESLQISEDTKRNLDVSSVVTESEGENINKEMEDHKLALPVHPTQDENTTEQGFGLEDTEKESMSPEKALPAEPEGKEENQVTKEQDEEGRHDAELGDAHEEDHKEAEQEYLPVSSFLMNLILGKDNDDPKKDSETEVEKEQEETTKDDNCLIASQQEESSVAFPIENSVDEKLTFEQEKEKVEGSEETKEPVKEQSNDVEMDVQKSLETDEELKRSTGDLEAPIYQDNAQDEISSKLISAKAADPIEKMKARDFELDEESFDTVCQENVEAATETEDGSLNRNQDDITSPKASQEDALEEVGTELPHEPLHENRHDAKAEQTLSLIEPDIGNTKKLPNKADGVQSPPCTEQEESIESSYVEVRSTTEGQVESEVIETNEEDQHTAAGRHTEEQIENLHDDKSKGTCSEEISDEQASEITEPVSHTERNFVYEKEIPASSTCMDKKESMISNNEVSNFDKALETHSDSPNLRVNQDEKDESADNQTVVDHNTMLDKIEDSNRQEEQETAAQKFPKETEGNQKFMAITEPVIKEENVHETVEDNTQAVKIKSNEEQELFDSQVQERGLNVVSPKATSEADENFVEITKPEFSTDEEHSPKADESNMPQENTCDEKTKAEEETNIITDEATAKVEERGAEQKVSHKKHNILSGVGSKVKHQLAKVKKAIIGKPTHTKSESPKS</sequence>
<feature type="compositionally biased region" description="Polar residues" evidence="1">
    <location>
        <begin position="400"/>
        <end position="410"/>
    </location>
</feature>
<feature type="compositionally biased region" description="Basic and acidic residues" evidence="1">
    <location>
        <begin position="2154"/>
        <end position="2172"/>
    </location>
</feature>
<evidence type="ECO:0000313" key="3">
    <source>
        <dbReference type="Proteomes" id="UP000008021"/>
    </source>
</evidence>
<feature type="region of interest" description="Disordered" evidence="1">
    <location>
        <begin position="664"/>
        <end position="811"/>
    </location>
</feature>
<dbReference type="STRING" id="40149.A0A0E0CEZ3"/>
<feature type="region of interest" description="Disordered" evidence="1">
    <location>
        <begin position="1248"/>
        <end position="1363"/>
    </location>
</feature>
<feature type="compositionally biased region" description="Polar residues" evidence="1">
    <location>
        <begin position="909"/>
        <end position="919"/>
    </location>
</feature>
<feature type="region of interest" description="Disordered" evidence="1">
    <location>
        <begin position="61"/>
        <end position="170"/>
    </location>
</feature>
<feature type="compositionally biased region" description="Polar residues" evidence="1">
    <location>
        <begin position="1988"/>
        <end position="2005"/>
    </location>
</feature>
<feature type="region of interest" description="Disordered" evidence="1">
    <location>
        <begin position="2225"/>
        <end position="2290"/>
    </location>
</feature>
<feature type="region of interest" description="Disordered" evidence="1">
    <location>
        <begin position="1540"/>
        <end position="1580"/>
    </location>
</feature>
<feature type="compositionally biased region" description="Basic and acidic residues" evidence="1">
    <location>
        <begin position="1495"/>
        <end position="1511"/>
    </location>
</feature>
<feature type="compositionally biased region" description="Acidic residues" evidence="1">
    <location>
        <begin position="1773"/>
        <end position="1782"/>
    </location>
</feature>
<feature type="compositionally biased region" description="Basic and acidic residues" evidence="1">
    <location>
        <begin position="3086"/>
        <end position="3095"/>
    </location>
</feature>
<feature type="compositionally biased region" description="Polar residues" evidence="1">
    <location>
        <begin position="1837"/>
        <end position="1846"/>
    </location>
</feature>
<feature type="compositionally biased region" description="Acidic residues" evidence="1">
    <location>
        <begin position="283"/>
        <end position="293"/>
    </location>
</feature>
<feature type="compositionally biased region" description="Basic and acidic residues" evidence="1">
    <location>
        <begin position="1623"/>
        <end position="1637"/>
    </location>
</feature>
<feature type="region of interest" description="Disordered" evidence="1">
    <location>
        <begin position="1679"/>
        <end position="1854"/>
    </location>
</feature>
<feature type="compositionally biased region" description="Acidic residues" evidence="1">
    <location>
        <begin position="893"/>
        <end position="904"/>
    </location>
</feature>
<dbReference type="EnsemblPlants" id="OMERI02G03100.1">
    <property type="protein sequence ID" value="OMERI02G03100.1"/>
    <property type="gene ID" value="OMERI02G03100"/>
</dbReference>
<feature type="compositionally biased region" description="Polar residues" evidence="1">
    <location>
        <begin position="1540"/>
        <end position="1557"/>
    </location>
</feature>
<feature type="compositionally biased region" description="Polar residues" evidence="1">
    <location>
        <begin position="473"/>
        <end position="487"/>
    </location>
</feature>
<feature type="compositionally biased region" description="Acidic residues" evidence="1">
    <location>
        <begin position="1642"/>
        <end position="1654"/>
    </location>
</feature>
<feature type="region of interest" description="Disordered" evidence="1">
    <location>
        <begin position="977"/>
        <end position="1221"/>
    </location>
</feature>
<dbReference type="Proteomes" id="UP000008021">
    <property type="component" value="Chromosome 2"/>
</dbReference>
<feature type="compositionally biased region" description="Basic and acidic residues" evidence="1">
    <location>
        <begin position="2583"/>
        <end position="2593"/>
    </location>
</feature>
<feature type="compositionally biased region" description="Basic and acidic residues" evidence="1">
    <location>
        <begin position="1460"/>
        <end position="1473"/>
    </location>
</feature>
<feature type="compositionally biased region" description="Basic and acidic residues" evidence="1">
    <location>
        <begin position="2726"/>
        <end position="2775"/>
    </location>
</feature>
<feature type="compositionally biased region" description="Basic and acidic residues" evidence="1">
    <location>
        <begin position="2630"/>
        <end position="2664"/>
    </location>
</feature>
<feature type="compositionally biased region" description="Polar residues" evidence="1">
    <location>
        <begin position="720"/>
        <end position="752"/>
    </location>
</feature>
<feature type="compositionally biased region" description="Basic and acidic residues" evidence="1">
    <location>
        <begin position="2681"/>
        <end position="2706"/>
    </location>
</feature>
<feature type="compositionally biased region" description="Polar residues" evidence="1">
    <location>
        <begin position="1075"/>
        <end position="1089"/>
    </location>
</feature>
<feature type="region of interest" description="Disordered" evidence="1">
    <location>
        <begin position="2482"/>
        <end position="2503"/>
    </location>
</feature>
<feature type="region of interest" description="Disordered" evidence="1">
    <location>
        <begin position="1987"/>
        <end position="2022"/>
    </location>
</feature>
<feature type="compositionally biased region" description="Basic and acidic residues" evidence="1">
    <location>
        <begin position="1695"/>
        <end position="1708"/>
    </location>
</feature>
<feature type="compositionally biased region" description="Basic and acidic residues" evidence="1">
    <location>
        <begin position="2410"/>
        <end position="2421"/>
    </location>
</feature>
<feature type="compositionally biased region" description="Basic and acidic residues" evidence="1">
    <location>
        <begin position="1426"/>
        <end position="1440"/>
    </location>
</feature>
<feature type="compositionally biased region" description="Acidic residues" evidence="1">
    <location>
        <begin position="1445"/>
        <end position="1457"/>
    </location>
</feature>
<feature type="compositionally biased region" description="Basic and acidic residues" evidence="1">
    <location>
        <begin position="2937"/>
        <end position="2960"/>
    </location>
</feature>
<feature type="compositionally biased region" description="Basic and acidic residues" evidence="1">
    <location>
        <begin position="2862"/>
        <end position="2876"/>
    </location>
</feature>
<feature type="compositionally biased region" description="Polar residues" evidence="1">
    <location>
        <begin position="2101"/>
        <end position="2112"/>
    </location>
</feature>
<organism evidence="2">
    <name type="scientific">Oryza meridionalis</name>
    <dbReference type="NCBI Taxonomy" id="40149"/>
    <lineage>
        <taxon>Eukaryota</taxon>
        <taxon>Viridiplantae</taxon>
        <taxon>Streptophyta</taxon>
        <taxon>Embryophyta</taxon>
        <taxon>Tracheophyta</taxon>
        <taxon>Spermatophyta</taxon>
        <taxon>Magnoliopsida</taxon>
        <taxon>Liliopsida</taxon>
        <taxon>Poales</taxon>
        <taxon>Poaceae</taxon>
        <taxon>BOP clade</taxon>
        <taxon>Oryzoideae</taxon>
        <taxon>Oryzeae</taxon>
        <taxon>Oryzinae</taxon>
        <taxon>Oryza</taxon>
    </lineage>
</organism>
<feature type="compositionally biased region" description="Basic and acidic residues" evidence="1">
    <location>
        <begin position="563"/>
        <end position="575"/>
    </location>
</feature>
<feature type="compositionally biased region" description="Polar residues" evidence="1">
    <location>
        <begin position="2835"/>
        <end position="2849"/>
    </location>
</feature>
<dbReference type="eggNOG" id="ENOG502SN2T">
    <property type="taxonomic scope" value="Eukaryota"/>
</dbReference>
<feature type="compositionally biased region" description="Polar residues" evidence="1">
    <location>
        <begin position="695"/>
        <end position="706"/>
    </location>
</feature>
<proteinExistence type="predicted"/>
<name>A0A0E0CEZ3_9ORYZ</name>
<feature type="compositionally biased region" description="Polar residues" evidence="1">
    <location>
        <begin position="1885"/>
        <end position="1896"/>
    </location>
</feature>
<feature type="compositionally biased region" description="Basic and acidic residues" evidence="1">
    <location>
        <begin position="1810"/>
        <end position="1827"/>
    </location>
</feature>
<evidence type="ECO:0000256" key="1">
    <source>
        <dbReference type="SAM" id="MobiDB-lite"/>
    </source>
</evidence>
<feature type="compositionally biased region" description="Basic and acidic residues" evidence="1">
    <location>
        <begin position="2445"/>
        <end position="2456"/>
    </location>
</feature>
<feature type="compositionally biased region" description="Polar residues" evidence="1">
    <location>
        <begin position="129"/>
        <end position="141"/>
    </location>
</feature>
<feature type="compositionally biased region" description="Polar residues" evidence="1">
    <location>
        <begin position="1164"/>
        <end position="1179"/>
    </location>
</feature>
<feature type="region of interest" description="Disordered" evidence="1">
    <location>
        <begin position="851"/>
        <end position="964"/>
    </location>
</feature>
<dbReference type="PANTHER" id="PTHR35511">
    <property type="entry name" value="A-KINASE ANCHOR-LIKE PROTEIN"/>
    <property type="match status" value="1"/>
</dbReference>
<dbReference type="PANTHER" id="PTHR35511:SF2">
    <property type="entry name" value="A-KINASE ANCHOR-LIKE PROTEIN"/>
    <property type="match status" value="1"/>
</dbReference>
<feature type="compositionally biased region" description="Polar residues" evidence="1">
    <location>
        <begin position="994"/>
        <end position="1009"/>
    </location>
</feature>
<feature type="compositionally biased region" description="Basic and acidic residues" evidence="1">
    <location>
        <begin position="946"/>
        <end position="956"/>
    </location>
</feature>
<feature type="compositionally biased region" description="Polar residues" evidence="1">
    <location>
        <begin position="72"/>
        <end position="82"/>
    </location>
</feature>
<feature type="region of interest" description="Disordered" evidence="1">
    <location>
        <begin position="2059"/>
        <end position="2172"/>
    </location>
</feature>
<feature type="compositionally biased region" description="Polar residues" evidence="1">
    <location>
        <begin position="101"/>
        <end position="121"/>
    </location>
</feature>
<feature type="compositionally biased region" description="Polar residues" evidence="1">
    <location>
        <begin position="851"/>
        <end position="874"/>
    </location>
</feature>
<feature type="compositionally biased region" description="Basic and acidic residues" evidence="1">
    <location>
        <begin position="346"/>
        <end position="377"/>
    </location>
</feature>
<feature type="compositionally biased region" description="Basic and acidic residues" evidence="1">
    <location>
        <begin position="237"/>
        <end position="282"/>
    </location>
</feature>
<feature type="compositionally biased region" description="Basic and acidic residues" evidence="1">
    <location>
        <begin position="2249"/>
        <end position="2282"/>
    </location>
</feature>
<dbReference type="Gramene" id="OMERI02G03100.1">
    <property type="protein sequence ID" value="OMERI02G03100.1"/>
    <property type="gene ID" value="OMERI02G03100"/>
</dbReference>
<feature type="region of interest" description="Disordered" evidence="1">
    <location>
        <begin position="2402"/>
        <end position="2421"/>
    </location>
</feature>
<feature type="compositionally biased region" description="Basic and acidic residues" evidence="1">
    <location>
        <begin position="415"/>
        <end position="427"/>
    </location>
</feature>
<feature type="compositionally biased region" description="Basic and acidic residues" evidence="1">
    <location>
        <begin position="3048"/>
        <end position="3061"/>
    </location>
</feature>
<feature type="region of interest" description="Disordered" evidence="1">
    <location>
        <begin position="214"/>
        <end position="495"/>
    </location>
</feature>
<feature type="compositionally biased region" description="Basic and acidic residues" evidence="1">
    <location>
        <begin position="2071"/>
        <end position="2081"/>
    </location>
</feature>
<feature type="compositionally biased region" description="Basic and acidic residues" evidence="1">
    <location>
        <begin position="147"/>
        <end position="163"/>
    </location>
</feature>
<feature type="region of interest" description="Disordered" evidence="1">
    <location>
        <begin position="2549"/>
        <end position="2787"/>
    </location>
</feature>
<feature type="region of interest" description="Disordered" evidence="1">
    <location>
        <begin position="1872"/>
        <end position="1916"/>
    </location>
</feature>
<protein>
    <submittedName>
        <fullName evidence="2">Uncharacterized protein</fullName>
    </submittedName>
</protein>
<feature type="region of interest" description="Disordered" evidence="1">
    <location>
        <begin position="2825"/>
        <end position="2983"/>
    </location>
</feature>